<dbReference type="PANTHER" id="PTHR41263">
    <property type="entry name" value="ASPARTYL-PHOSPHATE PHOSPHATASE YISI"/>
    <property type="match status" value="1"/>
</dbReference>
<dbReference type="InterPro" id="IPR053028">
    <property type="entry name" value="Spo0E-like_phosphatase"/>
</dbReference>
<gene>
    <name evidence="1" type="ORF">WAX78_09120</name>
</gene>
<dbReference type="Pfam" id="PF09388">
    <property type="entry name" value="SpoOE-like"/>
    <property type="match status" value="1"/>
</dbReference>
<reference evidence="1 2" key="1">
    <citation type="submission" date="2024-01" db="EMBL/GenBank/DDBJ databases">
        <title>Seven novel Bacillus-like species.</title>
        <authorList>
            <person name="Liu G."/>
        </authorList>
    </citation>
    <scope>NUCLEOTIDE SEQUENCE [LARGE SCALE GENOMIC DNA]</scope>
    <source>
        <strain evidence="1 2">FJAT-53711</strain>
    </source>
</reference>
<name>A0ABU8FUD9_9BACI</name>
<protein>
    <submittedName>
        <fullName evidence="1">Aspartyl-phosphate phosphatase Spo0E family protein</fullName>
    </submittedName>
</protein>
<evidence type="ECO:0000313" key="1">
    <source>
        <dbReference type="EMBL" id="MEI4829614.1"/>
    </source>
</evidence>
<organism evidence="1 2">
    <name type="scientific">Bacillus yunxiaonensis</name>
    <dbReference type="NCBI Taxonomy" id="3127665"/>
    <lineage>
        <taxon>Bacteria</taxon>
        <taxon>Bacillati</taxon>
        <taxon>Bacillota</taxon>
        <taxon>Bacilli</taxon>
        <taxon>Bacillales</taxon>
        <taxon>Bacillaceae</taxon>
        <taxon>Bacillus</taxon>
    </lineage>
</organism>
<proteinExistence type="predicted"/>
<dbReference type="Proteomes" id="UP001367922">
    <property type="component" value="Unassembled WGS sequence"/>
</dbReference>
<dbReference type="InterPro" id="IPR036638">
    <property type="entry name" value="HLH_DNA-bd_sf"/>
</dbReference>
<comment type="caution">
    <text evidence="1">The sequence shown here is derived from an EMBL/GenBank/DDBJ whole genome shotgun (WGS) entry which is preliminary data.</text>
</comment>
<dbReference type="InterPro" id="IPR018540">
    <property type="entry name" value="Spo0E-like"/>
</dbReference>
<dbReference type="PANTHER" id="PTHR41263:SF1">
    <property type="entry name" value="ASPARTYL-PHOSPHATE PHOSPHATASE YISI"/>
    <property type="match status" value="1"/>
</dbReference>
<dbReference type="EMBL" id="JBAWSV010000002">
    <property type="protein sequence ID" value="MEI4829614.1"/>
    <property type="molecule type" value="Genomic_DNA"/>
</dbReference>
<sequence length="53" mass="6320">MKTIEIQASIEEKREELIELIRKYGVNHHRVITCSQELDILLYRLMESITCTE</sequence>
<evidence type="ECO:0000313" key="2">
    <source>
        <dbReference type="Proteomes" id="UP001367922"/>
    </source>
</evidence>
<accession>A0ABU8FUD9</accession>
<keyword evidence="2" id="KW-1185">Reference proteome</keyword>
<dbReference type="InterPro" id="IPR037208">
    <property type="entry name" value="Spo0E-like_sf"/>
</dbReference>
<dbReference type="SUPFAM" id="SSF140500">
    <property type="entry name" value="BAS1536-like"/>
    <property type="match status" value="1"/>
</dbReference>
<dbReference type="Gene3D" id="4.10.280.10">
    <property type="entry name" value="Helix-loop-helix DNA-binding domain"/>
    <property type="match status" value="1"/>
</dbReference>
<dbReference type="RefSeq" id="WP_336481956.1">
    <property type="nucleotide sequence ID" value="NZ_JBAWSV010000002.1"/>
</dbReference>